<dbReference type="EMBL" id="JAZGQO010000018">
    <property type="protein sequence ID" value="KAK6167424.1"/>
    <property type="molecule type" value="Genomic_DNA"/>
</dbReference>
<keyword evidence="1" id="KW-0175">Coiled coil</keyword>
<dbReference type="GO" id="GO:0006302">
    <property type="term" value="P:double-strand break repair"/>
    <property type="evidence" value="ECO:0007669"/>
    <property type="project" value="InterPro"/>
</dbReference>
<dbReference type="Proteomes" id="UP001347796">
    <property type="component" value="Unassembled WGS sequence"/>
</dbReference>
<feature type="region of interest" description="Disordered" evidence="2">
    <location>
        <begin position="337"/>
        <end position="407"/>
    </location>
</feature>
<evidence type="ECO:0000313" key="4">
    <source>
        <dbReference type="EMBL" id="KAK6167424.1"/>
    </source>
</evidence>
<gene>
    <name evidence="4" type="ORF">SNE40_021458</name>
</gene>
<dbReference type="AlphaFoldDB" id="A0AAN8GGQ5"/>
<comment type="caution">
    <text evidence="4">The sequence shown here is derived from an EMBL/GenBank/DDBJ whole genome shotgun (WGS) entry which is preliminary data.</text>
</comment>
<sequence>MATLSKQRDVLQNEIRLYKSTFEMQQQLVNEIRLTLQEASKKEQQARAELRKQNIADRQLTGPSIQKLIDGRIRERDQLLQVPRRRCGLAPGFTGPEVLGKIGHLAMVEDDDIARVLSWHMSADMDCIVTHTSKKAKEIYRDTGGRQQVLPLDSIYRRSLPDWSKPLPHTRHRPSWKPQGNPRYARDMLIFPNDEDSCRIVFGMLLGDTLILDSLDHANTYRQEIVRNSHCPTILTVEGDRIRSNGKFGGTMNKALPIEKLRGAVFSQALPMAYHALCTQIDALNNYRDCSDEYQKCKQDLQEQLDLQKLPEMTAKYKECEQAENRLKSIEQKLGVGLQQTRGAPNIKQQFTSPPAKRPRLSDTSSASLNVSNDSNSADDTPTRTSKRIASMTTVVTDDGRKRLRKT</sequence>
<organism evidence="4 5">
    <name type="scientific">Patella caerulea</name>
    <name type="common">Rayed Mediterranean limpet</name>
    <dbReference type="NCBI Taxonomy" id="87958"/>
    <lineage>
        <taxon>Eukaryota</taxon>
        <taxon>Metazoa</taxon>
        <taxon>Spiralia</taxon>
        <taxon>Lophotrochozoa</taxon>
        <taxon>Mollusca</taxon>
        <taxon>Gastropoda</taxon>
        <taxon>Patellogastropoda</taxon>
        <taxon>Patelloidea</taxon>
        <taxon>Patellidae</taxon>
        <taxon>Patella</taxon>
    </lineage>
</organism>
<evidence type="ECO:0000259" key="3">
    <source>
        <dbReference type="SMART" id="SM00968"/>
    </source>
</evidence>
<feature type="coiled-coil region" evidence="1">
    <location>
        <begin position="1"/>
        <end position="56"/>
    </location>
</feature>
<evidence type="ECO:0000313" key="5">
    <source>
        <dbReference type="Proteomes" id="UP001347796"/>
    </source>
</evidence>
<accession>A0AAN8GGQ5</accession>
<dbReference type="InterPro" id="IPR036277">
    <property type="entry name" value="SMC_hinge_sf"/>
</dbReference>
<dbReference type="GO" id="GO:0005524">
    <property type="term" value="F:ATP binding"/>
    <property type="evidence" value="ECO:0007669"/>
    <property type="project" value="InterPro"/>
</dbReference>
<name>A0AAN8GGQ5_PATCE</name>
<dbReference type="Pfam" id="PF06470">
    <property type="entry name" value="SMC_hinge"/>
    <property type="match status" value="1"/>
</dbReference>
<dbReference type="PANTHER" id="PTHR22640">
    <property type="entry name" value="STRUCTURAL MAINTENANCE OF CHROMOSOMES FLEXIBLE HINGE DOMAIN-CONTAINING PROTEIN 1"/>
    <property type="match status" value="1"/>
</dbReference>
<dbReference type="GO" id="GO:0005694">
    <property type="term" value="C:chromosome"/>
    <property type="evidence" value="ECO:0007669"/>
    <property type="project" value="InterPro"/>
</dbReference>
<protein>
    <recommendedName>
        <fullName evidence="3">SMC hinge domain-containing protein</fullName>
    </recommendedName>
</protein>
<keyword evidence="5" id="KW-1185">Reference proteome</keyword>
<proteinExistence type="predicted"/>
<feature type="compositionally biased region" description="Polar residues" evidence="2">
    <location>
        <begin position="362"/>
        <end position="384"/>
    </location>
</feature>
<evidence type="ECO:0000256" key="2">
    <source>
        <dbReference type="SAM" id="MobiDB-lite"/>
    </source>
</evidence>
<feature type="compositionally biased region" description="Polar residues" evidence="2">
    <location>
        <begin position="338"/>
        <end position="353"/>
    </location>
</feature>
<dbReference type="SMART" id="SM00968">
    <property type="entry name" value="SMC_hinge"/>
    <property type="match status" value="1"/>
</dbReference>
<dbReference type="InterPro" id="IPR010935">
    <property type="entry name" value="SMC_hinge"/>
</dbReference>
<dbReference type="InterPro" id="IPR038892">
    <property type="entry name" value="SMCHD1"/>
</dbReference>
<dbReference type="PANTHER" id="PTHR22640:SF2">
    <property type="entry name" value="STRUCTURAL MAINTENANCE OF CHROMOSOMES FLEXIBLE HINGE DOMAIN-CONTAINING PROTEIN 1"/>
    <property type="match status" value="1"/>
</dbReference>
<dbReference type="GO" id="GO:0051276">
    <property type="term" value="P:chromosome organization"/>
    <property type="evidence" value="ECO:0007669"/>
    <property type="project" value="InterPro"/>
</dbReference>
<feature type="domain" description="SMC hinge" evidence="3">
    <location>
        <begin position="96"/>
        <end position="222"/>
    </location>
</feature>
<dbReference type="SUPFAM" id="SSF75553">
    <property type="entry name" value="Smc hinge domain"/>
    <property type="match status" value="1"/>
</dbReference>
<evidence type="ECO:0000256" key="1">
    <source>
        <dbReference type="SAM" id="Coils"/>
    </source>
</evidence>
<dbReference type="Gene3D" id="3.30.70.1620">
    <property type="match status" value="1"/>
</dbReference>
<reference evidence="4 5" key="1">
    <citation type="submission" date="2024-01" db="EMBL/GenBank/DDBJ databases">
        <title>The genome of the rayed Mediterranean limpet Patella caerulea (Linnaeus, 1758).</title>
        <authorList>
            <person name="Anh-Thu Weber A."/>
            <person name="Halstead-Nussloch G."/>
        </authorList>
    </citation>
    <scope>NUCLEOTIDE SEQUENCE [LARGE SCALE GENOMIC DNA]</scope>
    <source>
        <strain evidence="4">AATW-2023a</strain>
        <tissue evidence="4">Whole specimen</tissue>
    </source>
</reference>
<dbReference type="Gene3D" id="1.20.1060.20">
    <property type="match status" value="1"/>
</dbReference>